<proteinExistence type="predicted"/>
<evidence type="ECO:0000313" key="3">
    <source>
        <dbReference type="Ensembl" id="ENSAMXP00005024139.1"/>
    </source>
</evidence>
<dbReference type="SMART" id="SM00252">
    <property type="entry name" value="SH2"/>
    <property type="match status" value="1"/>
</dbReference>
<dbReference type="Pfam" id="PF00017">
    <property type="entry name" value="SH2"/>
    <property type="match status" value="1"/>
</dbReference>
<dbReference type="Ensembl" id="ENSAMXT00005026650.1">
    <property type="protein sequence ID" value="ENSAMXP00005024139.1"/>
    <property type="gene ID" value="ENSAMXG00005012342.1"/>
</dbReference>
<dbReference type="AlphaFoldDB" id="A0A8B9JMZ0"/>
<evidence type="ECO:0000313" key="4">
    <source>
        <dbReference type="Proteomes" id="UP000694621"/>
    </source>
</evidence>
<dbReference type="InterPro" id="IPR023420">
    <property type="entry name" value="Kinase_SYK/ZAP-70_inter-SH2_sf"/>
</dbReference>
<feature type="domain" description="SH2" evidence="2">
    <location>
        <begin position="10"/>
        <end position="102"/>
    </location>
</feature>
<dbReference type="Gene3D" id="3.30.505.10">
    <property type="entry name" value="SH2 domain"/>
    <property type="match status" value="1"/>
</dbReference>
<sequence>MADKVPSLSFFYGNIAREEAEEYLRHAGMSDGLYLLRQSRNYLGGFALSVAYNRQCYHYTIEKELNETFAIVGGKSHRTPQDVIEYHSQESDGLICLLKKPCNRPRGVQPKVGAFEDVKEKLIRQYVTQTWNLQVSSSRALQQILYLLYDNNIAWLCLGFYFRQLYF</sequence>
<evidence type="ECO:0000256" key="1">
    <source>
        <dbReference type="PROSITE-ProRule" id="PRU00191"/>
    </source>
</evidence>
<dbReference type="Proteomes" id="UP000694621">
    <property type="component" value="Unplaced"/>
</dbReference>
<dbReference type="GO" id="GO:0004715">
    <property type="term" value="F:non-membrane spanning protein tyrosine kinase activity"/>
    <property type="evidence" value="ECO:0007669"/>
    <property type="project" value="InterPro"/>
</dbReference>
<dbReference type="PANTHER" id="PTHR46037">
    <property type="entry name" value="PROTEIN ENHANCER OF SEVENLESS 2B"/>
    <property type="match status" value="1"/>
</dbReference>
<dbReference type="InterPro" id="IPR036860">
    <property type="entry name" value="SH2_dom_sf"/>
</dbReference>
<dbReference type="SUPFAM" id="SSF55550">
    <property type="entry name" value="SH2 domain"/>
    <property type="match status" value="1"/>
</dbReference>
<dbReference type="PROSITE" id="PS50001">
    <property type="entry name" value="SH2"/>
    <property type="match status" value="1"/>
</dbReference>
<dbReference type="InterPro" id="IPR043539">
    <property type="entry name" value="Grb2-like"/>
</dbReference>
<dbReference type="InterPro" id="IPR035838">
    <property type="entry name" value="SYK/ZAP-70_N_SH2"/>
</dbReference>
<dbReference type="PRINTS" id="PR00401">
    <property type="entry name" value="SH2DOMAIN"/>
</dbReference>
<accession>A0A8B9JMZ0</accession>
<reference evidence="3" key="1">
    <citation type="submission" date="2025-08" db="UniProtKB">
        <authorList>
            <consortium name="Ensembl"/>
        </authorList>
    </citation>
    <scope>IDENTIFICATION</scope>
</reference>
<dbReference type="InterPro" id="IPR000980">
    <property type="entry name" value="SH2"/>
</dbReference>
<dbReference type="CDD" id="cd09938">
    <property type="entry name" value="SH2_N-SH2_Zap70_Syk_like"/>
    <property type="match status" value="1"/>
</dbReference>
<protein>
    <recommendedName>
        <fullName evidence="2">SH2 domain-containing protein</fullName>
    </recommendedName>
</protein>
<organism evidence="3 4">
    <name type="scientific">Astyanax mexicanus</name>
    <name type="common">Blind cave fish</name>
    <name type="synonym">Astyanax fasciatus mexicanus</name>
    <dbReference type="NCBI Taxonomy" id="7994"/>
    <lineage>
        <taxon>Eukaryota</taxon>
        <taxon>Metazoa</taxon>
        <taxon>Chordata</taxon>
        <taxon>Craniata</taxon>
        <taxon>Vertebrata</taxon>
        <taxon>Euteleostomi</taxon>
        <taxon>Actinopterygii</taxon>
        <taxon>Neopterygii</taxon>
        <taxon>Teleostei</taxon>
        <taxon>Ostariophysi</taxon>
        <taxon>Characiformes</taxon>
        <taxon>Characoidei</taxon>
        <taxon>Acestrorhamphidae</taxon>
        <taxon>Acestrorhamphinae</taxon>
        <taxon>Astyanax</taxon>
    </lineage>
</organism>
<dbReference type="FunFam" id="3.30.505.10:FF:000031">
    <property type="entry name" value="Tyrosine-protein kinase"/>
    <property type="match status" value="1"/>
</dbReference>
<name>A0A8B9JMZ0_ASTMX</name>
<evidence type="ECO:0000259" key="2">
    <source>
        <dbReference type="PROSITE" id="PS50001"/>
    </source>
</evidence>
<dbReference type="Gene3D" id="1.10.930.10">
    <property type="entry name" value="Syk Kinase, Chain A, domain 2"/>
    <property type="match status" value="1"/>
</dbReference>
<keyword evidence="1" id="KW-0727">SH2 domain</keyword>